<evidence type="ECO:0000256" key="4">
    <source>
        <dbReference type="ARBA" id="ARBA00035176"/>
    </source>
</evidence>
<organism evidence="6 7">
    <name type="scientific">Candidatus Sungbacteria bacterium RIFCSPLOWO2_12_FULL_41_11</name>
    <dbReference type="NCBI Taxonomy" id="1802286"/>
    <lineage>
        <taxon>Bacteria</taxon>
        <taxon>Candidatus Sungiibacteriota</taxon>
    </lineage>
</organism>
<evidence type="ECO:0000256" key="1">
    <source>
        <dbReference type="ARBA" id="ARBA00007596"/>
    </source>
</evidence>
<dbReference type="EMBL" id="MHQY01000016">
    <property type="protein sequence ID" value="OHA13842.1"/>
    <property type="molecule type" value="Genomic_DNA"/>
</dbReference>
<name>A0A1G2LSK0_9BACT</name>
<dbReference type="InterPro" id="IPR001705">
    <property type="entry name" value="Ribosomal_bL33"/>
</dbReference>
<dbReference type="NCBIfam" id="TIGR01023">
    <property type="entry name" value="rpmG_bact"/>
    <property type="match status" value="1"/>
</dbReference>
<evidence type="ECO:0000313" key="6">
    <source>
        <dbReference type="EMBL" id="OHA13842.1"/>
    </source>
</evidence>
<keyword evidence="2 5" id="KW-0689">Ribosomal protein</keyword>
<dbReference type="GO" id="GO:0005840">
    <property type="term" value="C:ribosome"/>
    <property type="evidence" value="ECO:0007669"/>
    <property type="project" value="UniProtKB-KW"/>
</dbReference>
<dbReference type="GO" id="GO:0005737">
    <property type="term" value="C:cytoplasm"/>
    <property type="evidence" value="ECO:0007669"/>
    <property type="project" value="UniProtKB-ARBA"/>
</dbReference>
<protein>
    <recommendedName>
        <fullName evidence="4 5">Large ribosomal subunit protein bL33</fullName>
    </recommendedName>
</protein>
<accession>A0A1G2LSK0</accession>
<dbReference type="Pfam" id="PF00471">
    <property type="entry name" value="Ribosomal_L33"/>
    <property type="match status" value="1"/>
</dbReference>
<reference evidence="6 7" key="1">
    <citation type="journal article" date="2016" name="Nat. Commun.">
        <title>Thousands of microbial genomes shed light on interconnected biogeochemical processes in an aquifer system.</title>
        <authorList>
            <person name="Anantharaman K."/>
            <person name="Brown C.T."/>
            <person name="Hug L.A."/>
            <person name="Sharon I."/>
            <person name="Castelle C.J."/>
            <person name="Probst A.J."/>
            <person name="Thomas B.C."/>
            <person name="Singh A."/>
            <person name="Wilkins M.J."/>
            <person name="Karaoz U."/>
            <person name="Brodie E.L."/>
            <person name="Williams K.H."/>
            <person name="Hubbard S.S."/>
            <person name="Banfield J.F."/>
        </authorList>
    </citation>
    <scope>NUCLEOTIDE SEQUENCE [LARGE SCALE GENOMIC DNA]</scope>
</reference>
<dbReference type="Proteomes" id="UP000177171">
    <property type="component" value="Unassembled WGS sequence"/>
</dbReference>
<sequence length="55" mass="6660">MAQPNLIKFKCAVCKRDNYFSTKNKKNVEKRLELKKYCNWCRKHTSHKEAKKLTE</sequence>
<evidence type="ECO:0000313" key="7">
    <source>
        <dbReference type="Proteomes" id="UP000177171"/>
    </source>
</evidence>
<dbReference type="GO" id="GO:0003735">
    <property type="term" value="F:structural constituent of ribosome"/>
    <property type="evidence" value="ECO:0007669"/>
    <property type="project" value="InterPro"/>
</dbReference>
<dbReference type="NCBIfam" id="NF001860">
    <property type="entry name" value="PRK00595.1"/>
    <property type="match status" value="1"/>
</dbReference>
<evidence type="ECO:0000256" key="3">
    <source>
        <dbReference type="ARBA" id="ARBA00023274"/>
    </source>
</evidence>
<keyword evidence="3 5" id="KW-0687">Ribonucleoprotein</keyword>
<evidence type="ECO:0000256" key="2">
    <source>
        <dbReference type="ARBA" id="ARBA00022980"/>
    </source>
</evidence>
<gene>
    <name evidence="5" type="primary">rpmG</name>
    <name evidence="6" type="ORF">A3G49_04520</name>
</gene>
<dbReference type="GO" id="GO:1990904">
    <property type="term" value="C:ribonucleoprotein complex"/>
    <property type="evidence" value="ECO:0007669"/>
    <property type="project" value="UniProtKB-KW"/>
</dbReference>
<dbReference type="Gene3D" id="2.20.28.120">
    <property type="entry name" value="Ribosomal protein L33"/>
    <property type="match status" value="1"/>
</dbReference>
<dbReference type="SUPFAM" id="SSF57829">
    <property type="entry name" value="Zn-binding ribosomal proteins"/>
    <property type="match status" value="1"/>
</dbReference>
<dbReference type="InterPro" id="IPR011332">
    <property type="entry name" value="Ribosomal_zn-bd"/>
</dbReference>
<comment type="similarity">
    <text evidence="1 5">Belongs to the bacterial ribosomal protein bL33 family.</text>
</comment>
<dbReference type="GO" id="GO:0006412">
    <property type="term" value="P:translation"/>
    <property type="evidence" value="ECO:0007669"/>
    <property type="project" value="UniProtKB-UniRule"/>
</dbReference>
<dbReference type="InterPro" id="IPR038584">
    <property type="entry name" value="Ribosomal_bL33_sf"/>
</dbReference>
<dbReference type="HAMAP" id="MF_00294">
    <property type="entry name" value="Ribosomal_bL33"/>
    <property type="match status" value="1"/>
</dbReference>
<dbReference type="NCBIfam" id="NF001764">
    <property type="entry name" value="PRK00504.1"/>
    <property type="match status" value="1"/>
</dbReference>
<dbReference type="AlphaFoldDB" id="A0A1G2LSK0"/>
<evidence type="ECO:0000256" key="5">
    <source>
        <dbReference type="HAMAP-Rule" id="MF_00294"/>
    </source>
</evidence>
<comment type="caution">
    <text evidence="6">The sequence shown here is derived from an EMBL/GenBank/DDBJ whole genome shotgun (WGS) entry which is preliminary data.</text>
</comment>
<proteinExistence type="inferred from homology"/>